<evidence type="ECO:0000256" key="1">
    <source>
        <dbReference type="SAM" id="Phobius"/>
    </source>
</evidence>
<dbReference type="RefSeq" id="WP_013456548.1">
    <property type="nucleotide sequence ID" value="NC_014760.1"/>
</dbReference>
<dbReference type="GeneID" id="93530640"/>
<evidence type="ECO:0000313" key="2">
    <source>
        <dbReference type="EMBL" id="ADR25336.1"/>
    </source>
</evidence>
<reference evidence="2 3" key="1">
    <citation type="journal article" date="2011" name="Infect. Immun.">
        <title>Complete genome sequence of Mycoplasma bovis type strain PG45 (ATCC 25523).</title>
        <authorList>
            <person name="Wise K.S."/>
            <person name="Calcutt M.J."/>
            <person name="Foecking M.F."/>
            <person name="Roske K."/>
            <person name="Madupu R."/>
            <person name="Methe B.A."/>
        </authorList>
    </citation>
    <scope>NUCLEOTIDE SEQUENCE [LARGE SCALE GENOMIC DNA]</scope>
    <source>
        <strain evidence="3">ATCC 25523 / DSM 22781 / NCTC 10131 / PG45</strain>
    </source>
</reference>
<protein>
    <submittedName>
        <fullName evidence="2">Putative membrane protein (ICEB-2 encoded)</fullName>
    </submittedName>
</protein>
<keyword evidence="1" id="KW-0472">Membrane</keyword>
<feature type="transmembrane region" description="Helical" evidence="1">
    <location>
        <begin position="60"/>
        <end position="82"/>
    </location>
</feature>
<accession>A0A454AQJ8</accession>
<dbReference type="OrthoDB" id="398666at2"/>
<feature type="transmembrane region" description="Helical" evidence="1">
    <location>
        <begin position="31"/>
        <end position="48"/>
    </location>
</feature>
<name>A0A454AQJ8_MYCBG</name>
<dbReference type="EMBL" id="CP002188">
    <property type="protein sequence ID" value="ADR25336.1"/>
    <property type="molecule type" value="Genomic_DNA"/>
</dbReference>
<keyword evidence="1" id="KW-0812">Transmembrane</keyword>
<dbReference type="AlphaFoldDB" id="A0A454AQJ8"/>
<feature type="transmembrane region" description="Helical" evidence="1">
    <location>
        <begin position="6"/>
        <end position="24"/>
    </location>
</feature>
<sequence>MFAWLGYTIWFGLFNITVRLPLWLLDSVVKIYKMITFALPSYLLFGISPGESFANAQLPILFLRMAIISFFVFAILFALSAVRVQFQKSDQPSPISIAMKNSLLGTLFLIGIPIALYVFSILISILVELVKSIFINLEKIDDYPIVATKFVFNTCKVIESQALTIPELQKLLELTKIVLQFDNSVFMKNFNNFGCGADYLNFLIDLHDIEPVFALKEMLNEQDEYDWIDWELYSLYKKRNKELPWLNDLTNDDDLVYIGDSNNPYDWYIVDERNLIFDYLNSHMDQDHIVSWIMAKELDEQYFKKTN</sequence>
<organism evidence="2 3">
    <name type="scientific">Mycoplasmopsis bovis (strain ATCC 25523 / DSM 22781 / NCTC 10131 / PG45)</name>
    <name type="common">Mycoplasma bovis</name>
    <dbReference type="NCBI Taxonomy" id="289397"/>
    <lineage>
        <taxon>Bacteria</taxon>
        <taxon>Bacillati</taxon>
        <taxon>Mycoplasmatota</taxon>
        <taxon>Mycoplasmoidales</taxon>
        <taxon>Metamycoplasmataceae</taxon>
        <taxon>Mycoplasmopsis</taxon>
    </lineage>
</organism>
<keyword evidence="1" id="KW-1133">Transmembrane helix</keyword>
<feature type="transmembrane region" description="Helical" evidence="1">
    <location>
        <begin position="103"/>
        <end position="127"/>
    </location>
</feature>
<dbReference type="NCBIfam" id="NF045889">
    <property type="entry name" value="ICE_Mbov_0396_TM"/>
    <property type="match status" value="1"/>
</dbReference>
<proteinExistence type="predicted"/>
<dbReference type="NCBIfam" id="NF045848">
    <property type="entry name" value="MMCAP2_0566_fam"/>
    <property type="match status" value="1"/>
</dbReference>
<evidence type="ECO:0000313" key="3">
    <source>
        <dbReference type="Proteomes" id="UP000008713"/>
    </source>
</evidence>
<dbReference type="KEGG" id="mbv:MBOVPG45_0203"/>
<gene>
    <name evidence="2" type="ordered locus">MBOVPG45_0203</name>
</gene>
<dbReference type="Proteomes" id="UP000008713">
    <property type="component" value="Chromosome"/>
</dbReference>